<sequence length="87" mass="9370">MPTRCAASLMVEGVACFILPLHRPPANLVQEARQCAPTKGLSLIPELQSSLSPSSFDTKLIPTPIPLEDVSFTVHSQGHIDVSFICL</sequence>
<gene>
    <name evidence="1" type="ORF">TPAB3V08_LOCUS1671</name>
</gene>
<organism evidence="1 2">
    <name type="scientific">Timema podura</name>
    <name type="common">Walking stick</name>
    <dbReference type="NCBI Taxonomy" id="61482"/>
    <lineage>
        <taxon>Eukaryota</taxon>
        <taxon>Metazoa</taxon>
        <taxon>Ecdysozoa</taxon>
        <taxon>Arthropoda</taxon>
        <taxon>Hexapoda</taxon>
        <taxon>Insecta</taxon>
        <taxon>Pterygota</taxon>
        <taxon>Neoptera</taxon>
        <taxon>Polyneoptera</taxon>
        <taxon>Phasmatodea</taxon>
        <taxon>Timematodea</taxon>
        <taxon>Timematoidea</taxon>
        <taxon>Timematidae</taxon>
        <taxon>Timema</taxon>
    </lineage>
</organism>
<comment type="caution">
    <text evidence="1">The sequence shown here is derived from an EMBL/GenBank/DDBJ whole genome shotgun (WGS) entry which is preliminary data.</text>
</comment>
<name>A0ABN7NNN0_TIMPD</name>
<accession>A0ABN7NNN0</accession>
<dbReference type="EMBL" id="CAJPIN010001572">
    <property type="protein sequence ID" value="CAG2054650.1"/>
    <property type="molecule type" value="Genomic_DNA"/>
</dbReference>
<dbReference type="Proteomes" id="UP001153148">
    <property type="component" value="Unassembled WGS sequence"/>
</dbReference>
<evidence type="ECO:0000313" key="2">
    <source>
        <dbReference type="Proteomes" id="UP001153148"/>
    </source>
</evidence>
<protein>
    <submittedName>
        <fullName evidence="1">Uncharacterized protein</fullName>
    </submittedName>
</protein>
<reference evidence="1" key="1">
    <citation type="submission" date="2021-03" db="EMBL/GenBank/DDBJ databases">
        <authorList>
            <person name="Tran Van P."/>
        </authorList>
    </citation>
    <scope>NUCLEOTIDE SEQUENCE</scope>
</reference>
<proteinExistence type="predicted"/>
<keyword evidence="2" id="KW-1185">Reference proteome</keyword>
<evidence type="ECO:0000313" key="1">
    <source>
        <dbReference type="EMBL" id="CAG2054650.1"/>
    </source>
</evidence>